<organism evidence="2 3">
    <name type="scientific">Pyricularia grisea</name>
    <name type="common">Crabgrass-specific blast fungus</name>
    <name type="synonym">Magnaporthe grisea</name>
    <dbReference type="NCBI Taxonomy" id="148305"/>
    <lineage>
        <taxon>Eukaryota</taxon>
        <taxon>Fungi</taxon>
        <taxon>Dikarya</taxon>
        <taxon>Ascomycota</taxon>
        <taxon>Pezizomycotina</taxon>
        <taxon>Sordariomycetes</taxon>
        <taxon>Sordariomycetidae</taxon>
        <taxon>Magnaporthales</taxon>
        <taxon>Pyriculariaceae</taxon>
        <taxon>Pyricularia</taxon>
    </lineage>
</organism>
<dbReference type="KEGG" id="pgri:PgNI_07168"/>
<keyword evidence="2" id="KW-1185">Reference proteome</keyword>
<keyword evidence="1" id="KW-1133">Transmembrane helix</keyword>
<evidence type="ECO:0000256" key="1">
    <source>
        <dbReference type="SAM" id="Phobius"/>
    </source>
</evidence>
<feature type="transmembrane region" description="Helical" evidence="1">
    <location>
        <begin position="12"/>
        <end position="28"/>
    </location>
</feature>
<dbReference type="RefSeq" id="XP_030980899.1">
    <property type="nucleotide sequence ID" value="XM_031127184.1"/>
</dbReference>
<gene>
    <name evidence="3" type="ORF">PgNI_07168</name>
</gene>
<keyword evidence="1" id="KW-0472">Membrane</keyword>
<evidence type="ECO:0000313" key="3">
    <source>
        <dbReference type="RefSeq" id="XP_030980899.1"/>
    </source>
</evidence>
<name>A0A6P8B1H6_PYRGI</name>
<reference evidence="3" key="3">
    <citation type="submission" date="2025-08" db="UniProtKB">
        <authorList>
            <consortium name="RefSeq"/>
        </authorList>
    </citation>
    <scope>IDENTIFICATION</scope>
    <source>
        <strain evidence="3">NI907</strain>
    </source>
</reference>
<reference evidence="3" key="2">
    <citation type="submission" date="2019-10" db="EMBL/GenBank/DDBJ databases">
        <authorList>
            <consortium name="NCBI Genome Project"/>
        </authorList>
    </citation>
    <scope>NUCLEOTIDE SEQUENCE</scope>
    <source>
        <strain evidence="3">NI907</strain>
    </source>
</reference>
<dbReference type="AlphaFoldDB" id="A0A6P8B1H6"/>
<sequence length="160" mass="17636">MPRRFPDLSPIMAYATACLPYLGMYWYIPCLVPLRTVGGYKDQPALRSAGVTLGFQHAFLQQLPPVCLGHRAGLCGSREPNCPWAHVAPRSLAIQGPVLTSKWCEGSDYVQVVEMVLRNTDNFNAFIAADKLTITAVSDFNDMVQPALVKRIMPGQEVVV</sequence>
<protein>
    <submittedName>
        <fullName evidence="3">Uncharacterized protein</fullName>
    </submittedName>
</protein>
<reference evidence="3" key="1">
    <citation type="journal article" date="2019" name="Mol. Biol. Evol.">
        <title>Blast fungal genomes show frequent chromosomal changes, gene gains and losses, and effector gene turnover.</title>
        <authorList>
            <person name="Gomez Luciano L.B."/>
            <person name="Jason Tsai I."/>
            <person name="Chuma I."/>
            <person name="Tosa Y."/>
            <person name="Chen Y.H."/>
            <person name="Li J.Y."/>
            <person name="Li M.Y."/>
            <person name="Jade Lu M.Y."/>
            <person name="Nakayashiki H."/>
            <person name="Li W.H."/>
        </authorList>
    </citation>
    <scope>NUCLEOTIDE SEQUENCE</scope>
    <source>
        <strain evidence="3">NI907</strain>
    </source>
</reference>
<evidence type="ECO:0000313" key="2">
    <source>
        <dbReference type="Proteomes" id="UP000515153"/>
    </source>
</evidence>
<dbReference type="Proteomes" id="UP000515153">
    <property type="component" value="Unplaced"/>
</dbReference>
<proteinExistence type="predicted"/>
<accession>A0A6P8B1H6</accession>
<dbReference type="GeneID" id="41962093"/>
<keyword evidence="1" id="KW-0812">Transmembrane</keyword>